<dbReference type="NCBIfam" id="TIGR00229">
    <property type="entry name" value="sensory_box"/>
    <property type="match status" value="2"/>
</dbReference>
<evidence type="ECO:0000256" key="2">
    <source>
        <dbReference type="ARBA" id="ARBA00004141"/>
    </source>
</evidence>
<dbReference type="OrthoDB" id="9813151at2"/>
<dbReference type="CDD" id="cd00075">
    <property type="entry name" value="HATPase"/>
    <property type="match status" value="1"/>
</dbReference>
<dbReference type="SMART" id="SM00388">
    <property type="entry name" value="HisKA"/>
    <property type="match status" value="1"/>
</dbReference>
<comment type="catalytic activity">
    <reaction evidence="1">
        <text>ATP + protein L-histidine = ADP + protein N-phospho-L-histidine.</text>
        <dbReference type="EC" id="2.7.13.3"/>
    </reaction>
</comment>
<dbReference type="Gene3D" id="1.10.287.130">
    <property type="match status" value="1"/>
</dbReference>
<dbReference type="InterPro" id="IPR013767">
    <property type="entry name" value="PAS_fold"/>
</dbReference>
<accession>A0A1G7HE26</accession>
<dbReference type="EMBL" id="FNAI01000011">
    <property type="protein sequence ID" value="SDE98309.1"/>
    <property type="molecule type" value="Genomic_DNA"/>
</dbReference>
<keyword evidence="11" id="KW-0902">Two-component regulatory system</keyword>
<dbReference type="PANTHER" id="PTHR42878">
    <property type="entry name" value="TWO-COMPONENT HISTIDINE KINASE"/>
    <property type="match status" value="1"/>
</dbReference>
<evidence type="ECO:0000256" key="3">
    <source>
        <dbReference type="ARBA" id="ARBA00012438"/>
    </source>
</evidence>
<dbReference type="Pfam" id="PF00512">
    <property type="entry name" value="HisKA"/>
    <property type="match status" value="1"/>
</dbReference>
<dbReference type="InterPro" id="IPR003661">
    <property type="entry name" value="HisK_dim/P_dom"/>
</dbReference>
<evidence type="ECO:0000256" key="11">
    <source>
        <dbReference type="ARBA" id="ARBA00023012"/>
    </source>
</evidence>
<keyword evidence="8" id="KW-0418">Kinase</keyword>
<keyword evidence="10" id="KW-1133">Transmembrane helix</keyword>
<evidence type="ECO:0000313" key="17">
    <source>
        <dbReference type="Proteomes" id="UP000199072"/>
    </source>
</evidence>
<dbReference type="InterPro" id="IPR029016">
    <property type="entry name" value="GAF-like_dom_sf"/>
</dbReference>
<dbReference type="GO" id="GO:0000156">
    <property type="term" value="F:phosphorelay response regulator activity"/>
    <property type="evidence" value="ECO:0007669"/>
    <property type="project" value="TreeGrafter"/>
</dbReference>
<dbReference type="PANTHER" id="PTHR42878:SF7">
    <property type="entry name" value="SENSOR HISTIDINE KINASE GLRK"/>
    <property type="match status" value="1"/>
</dbReference>
<keyword evidence="4" id="KW-0597">Phosphoprotein</keyword>
<dbReference type="GO" id="GO:0007234">
    <property type="term" value="P:osmosensory signaling via phosphorelay pathway"/>
    <property type="evidence" value="ECO:0007669"/>
    <property type="project" value="TreeGrafter"/>
</dbReference>
<dbReference type="SUPFAM" id="SSF55781">
    <property type="entry name" value="GAF domain-like"/>
    <property type="match status" value="1"/>
</dbReference>
<evidence type="ECO:0000256" key="4">
    <source>
        <dbReference type="ARBA" id="ARBA00022553"/>
    </source>
</evidence>
<dbReference type="GO" id="GO:0030295">
    <property type="term" value="F:protein kinase activator activity"/>
    <property type="evidence" value="ECO:0007669"/>
    <property type="project" value="TreeGrafter"/>
</dbReference>
<dbReference type="PROSITE" id="PS50113">
    <property type="entry name" value="PAC"/>
    <property type="match status" value="2"/>
</dbReference>
<evidence type="ECO:0000256" key="12">
    <source>
        <dbReference type="ARBA" id="ARBA00023136"/>
    </source>
</evidence>
<evidence type="ECO:0000259" key="15">
    <source>
        <dbReference type="PROSITE" id="PS50113"/>
    </source>
</evidence>
<dbReference type="InterPro" id="IPR000014">
    <property type="entry name" value="PAS"/>
</dbReference>
<dbReference type="InterPro" id="IPR035965">
    <property type="entry name" value="PAS-like_dom_sf"/>
</dbReference>
<name>A0A1G7HE26_9SPHI</name>
<evidence type="ECO:0000313" key="16">
    <source>
        <dbReference type="EMBL" id="SDE98309.1"/>
    </source>
</evidence>
<dbReference type="InterPro" id="IPR050351">
    <property type="entry name" value="BphY/WalK/GraS-like"/>
</dbReference>
<dbReference type="FunFam" id="3.30.565.10:FF:000006">
    <property type="entry name" value="Sensor histidine kinase WalK"/>
    <property type="match status" value="1"/>
</dbReference>
<dbReference type="GO" id="GO:0005524">
    <property type="term" value="F:ATP binding"/>
    <property type="evidence" value="ECO:0007669"/>
    <property type="project" value="UniProtKB-KW"/>
</dbReference>
<dbReference type="RefSeq" id="WP_091152573.1">
    <property type="nucleotide sequence ID" value="NZ_FNAI01000011.1"/>
</dbReference>
<dbReference type="InterPro" id="IPR003018">
    <property type="entry name" value="GAF"/>
</dbReference>
<keyword evidence="7" id="KW-0547">Nucleotide-binding</keyword>
<dbReference type="PROSITE" id="PS50112">
    <property type="entry name" value="PAS"/>
    <property type="match status" value="2"/>
</dbReference>
<sequence>MARLQHPQELSTLQSIFEGIDDAIFCHDLDMRITHWNPAAEQLFGYSHEEIIDESVYLLIPEDRQQEKMDIMRDIMEGRRIGHFKTIRRTREGVEIPVSITISPIRDQEGQVTGSSQIARSIIEENAAEEKQARLAAIVASSDDAIVGKSLQGIITSWNIGAEKMFGYTEQEAIGQHISLLIPPERLNEEDIIIGNIRAGKKVDHFQTIRRTKGGQQLHISLSVSPILNKAGEIIGASKIARNITAQKEAERSVAKSMERMEILNSISKSINEDLDLQHILQRVTDATTRLTGADFGAFFYNRIDQGGESYWLYTISGAPRAAFENFPMPRNTAVFHPTFSGEDVVRVDDITKDPRYGKNSPYFGMPKGHLPVVSYLAVPVITHSGVVIGGLFFGHKQAGVFKEEHEDLVVTVASQAAVAIDNSRLFEEVKDLSNKKDEFIALASHELKTPLTSMSGFLQILERMVPDGSAKSFAEKALKQLAKLNELVNDLFDISKIQAGKLQLNFEPFDLSDLLDEITDTFEQTHPHYNLKMAADGELLVSGDKMRLEQVLTNLLGNAVKYAPDAREVSMIAIRTGNEIRISVKDQGPGILPENQQHIFSQFYRVKEQERKTSGLGLGLYISKDIIDRHGGRIWVESTPGHGATFTFSLPAFTN</sequence>
<protein>
    <recommendedName>
        <fullName evidence="3">histidine kinase</fullName>
        <ecNumber evidence="3">2.7.13.3</ecNumber>
    </recommendedName>
</protein>
<dbReference type="Gene3D" id="3.30.565.10">
    <property type="entry name" value="Histidine kinase-like ATPase, C-terminal domain"/>
    <property type="match status" value="1"/>
</dbReference>
<evidence type="ECO:0000256" key="6">
    <source>
        <dbReference type="ARBA" id="ARBA00022692"/>
    </source>
</evidence>
<gene>
    <name evidence="16" type="ORF">SAMN05216464_111174</name>
</gene>
<keyword evidence="12" id="KW-0472">Membrane</keyword>
<dbReference type="InterPro" id="IPR003594">
    <property type="entry name" value="HATPase_dom"/>
</dbReference>
<organism evidence="16 17">
    <name type="scientific">Mucilaginibacter pineti</name>
    <dbReference type="NCBI Taxonomy" id="1391627"/>
    <lineage>
        <taxon>Bacteria</taxon>
        <taxon>Pseudomonadati</taxon>
        <taxon>Bacteroidota</taxon>
        <taxon>Sphingobacteriia</taxon>
        <taxon>Sphingobacteriales</taxon>
        <taxon>Sphingobacteriaceae</taxon>
        <taxon>Mucilaginibacter</taxon>
    </lineage>
</organism>
<dbReference type="CDD" id="cd00082">
    <property type="entry name" value="HisKA"/>
    <property type="match status" value="1"/>
</dbReference>
<evidence type="ECO:0000256" key="7">
    <source>
        <dbReference type="ARBA" id="ARBA00022741"/>
    </source>
</evidence>
<dbReference type="Pfam" id="PF02518">
    <property type="entry name" value="HATPase_c"/>
    <property type="match status" value="1"/>
</dbReference>
<dbReference type="Gene3D" id="3.30.450.40">
    <property type="match status" value="1"/>
</dbReference>
<dbReference type="SMART" id="SM00065">
    <property type="entry name" value="GAF"/>
    <property type="match status" value="1"/>
</dbReference>
<evidence type="ECO:0000256" key="5">
    <source>
        <dbReference type="ARBA" id="ARBA00022679"/>
    </source>
</evidence>
<dbReference type="Pfam" id="PF00989">
    <property type="entry name" value="PAS"/>
    <property type="match status" value="2"/>
</dbReference>
<feature type="domain" description="Histidine kinase" evidence="13">
    <location>
        <begin position="443"/>
        <end position="655"/>
    </location>
</feature>
<evidence type="ECO:0000256" key="9">
    <source>
        <dbReference type="ARBA" id="ARBA00022840"/>
    </source>
</evidence>
<evidence type="ECO:0000259" key="14">
    <source>
        <dbReference type="PROSITE" id="PS50112"/>
    </source>
</evidence>
<dbReference type="InterPro" id="IPR000700">
    <property type="entry name" value="PAS-assoc_C"/>
</dbReference>
<dbReference type="GO" id="GO:0016020">
    <property type="term" value="C:membrane"/>
    <property type="evidence" value="ECO:0007669"/>
    <property type="project" value="UniProtKB-SubCell"/>
</dbReference>
<feature type="domain" description="PAC" evidence="15">
    <location>
        <begin position="80"/>
        <end position="134"/>
    </location>
</feature>
<feature type="domain" description="PAS" evidence="14">
    <location>
        <begin position="9"/>
        <end position="79"/>
    </location>
</feature>
<dbReference type="PROSITE" id="PS50109">
    <property type="entry name" value="HIS_KIN"/>
    <property type="match status" value="1"/>
</dbReference>
<comment type="subcellular location">
    <subcellularLocation>
        <location evidence="2">Membrane</location>
        <topology evidence="2">Multi-pass membrane protein</topology>
    </subcellularLocation>
</comment>
<keyword evidence="5" id="KW-0808">Transferase</keyword>
<dbReference type="SMART" id="SM00086">
    <property type="entry name" value="PAC"/>
    <property type="match status" value="2"/>
</dbReference>
<dbReference type="SMART" id="SM00091">
    <property type="entry name" value="PAS"/>
    <property type="match status" value="2"/>
</dbReference>
<dbReference type="EC" id="2.7.13.3" evidence="3"/>
<reference evidence="16 17" key="1">
    <citation type="submission" date="2016-10" db="EMBL/GenBank/DDBJ databases">
        <authorList>
            <person name="de Groot N.N."/>
        </authorList>
    </citation>
    <scope>NUCLEOTIDE SEQUENCE [LARGE SCALE GENOMIC DNA]</scope>
    <source>
        <strain evidence="16 17">47C3B</strain>
    </source>
</reference>
<evidence type="ECO:0000256" key="1">
    <source>
        <dbReference type="ARBA" id="ARBA00000085"/>
    </source>
</evidence>
<evidence type="ECO:0000259" key="13">
    <source>
        <dbReference type="PROSITE" id="PS50109"/>
    </source>
</evidence>
<dbReference type="InterPro" id="IPR001610">
    <property type="entry name" value="PAC"/>
</dbReference>
<evidence type="ECO:0000256" key="8">
    <source>
        <dbReference type="ARBA" id="ARBA00022777"/>
    </source>
</evidence>
<dbReference type="STRING" id="1391627.SAMN05216464_111174"/>
<dbReference type="AlphaFoldDB" id="A0A1G7HE26"/>
<evidence type="ECO:0000256" key="10">
    <source>
        <dbReference type="ARBA" id="ARBA00022989"/>
    </source>
</evidence>
<dbReference type="CDD" id="cd00130">
    <property type="entry name" value="PAS"/>
    <property type="match status" value="2"/>
</dbReference>
<dbReference type="Proteomes" id="UP000199072">
    <property type="component" value="Unassembled WGS sequence"/>
</dbReference>
<dbReference type="InterPro" id="IPR004358">
    <property type="entry name" value="Sig_transdc_His_kin-like_C"/>
</dbReference>
<dbReference type="FunFam" id="1.10.287.130:FF:000001">
    <property type="entry name" value="Two-component sensor histidine kinase"/>
    <property type="match status" value="1"/>
</dbReference>
<dbReference type="Pfam" id="PF13185">
    <property type="entry name" value="GAF_2"/>
    <property type="match status" value="1"/>
</dbReference>
<dbReference type="InterPro" id="IPR005467">
    <property type="entry name" value="His_kinase_dom"/>
</dbReference>
<dbReference type="SUPFAM" id="SSF55874">
    <property type="entry name" value="ATPase domain of HSP90 chaperone/DNA topoisomerase II/histidine kinase"/>
    <property type="match status" value="1"/>
</dbReference>
<keyword evidence="6" id="KW-0812">Transmembrane</keyword>
<dbReference type="InterPro" id="IPR036890">
    <property type="entry name" value="HATPase_C_sf"/>
</dbReference>
<dbReference type="Gene3D" id="3.30.450.20">
    <property type="entry name" value="PAS domain"/>
    <property type="match status" value="2"/>
</dbReference>
<dbReference type="GO" id="GO:0006355">
    <property type="term" value="P:regulation of DNA-templated transcription"/>
    <property type="evidence" value="ECO:0007669"/>
    <property type="project" value="InterPro"/>
</dbReference>
<dbReference type="GO" id="GO:0000155">
    <property type="term" value="F:phosphorelay sensor kinase activity"/>
    <property type="evidence" value="ECO:0007669"/>
    <property type="project" value="InterPro"/>
</dbReference>
<dbReference type="PRINTS" id="PR00344">
    <property type="entry name" value="BCTRLSENSOR"/>
</dbReference>
<feature type="domain" description="PAS" evidence="14">
    <location>
        <begin position="131"/>
        <end position="185"/>
    </location>
</feature>
<feature type="domain" description="PAC" evidence="15">
    <location>
        <begin position="202"/>
        <end position="256"/>
    </location>
</feature>
<keyword evidence="9" id="KW-0067">ATP-binding</keyword>
<dbReference type="SMART" id="SM00387">
    <property type="entry name" value="HATPase_c"/>
    <property type="match status" value="1"/>
</dbReference>
<proteinExistence type="predicted"/>
<keyword evidence="17" id="KW-1185">Reference proteome</keyword>
<dbReference type="SUPFAM" id="SSF55785">
    <property type="entry name" value="PYP-like sensor domain (PAS domain)"/>
    <property type="match status" value="2"/>
</dbReference>